<evidence type="ECO:0000313" key="1">
    <source>
        <dbReference type="EMBL" id="OIJ26118.1"/>
    </source>
</evidence>
<reference evidence="1" key="1">
    <citation type="submission" date="2016-10" db="EMBL/GenBank/DDBJ databases">
        <title>Draft Genome Sequence of Nocardioides luteus Strain BAFB, an Alkane-Degrading Bacterium Isolated from JP-7 Polluted Soil.</title>
        <authorList>
            <person name="Brown L."/>
            <person name="Ruiz O.N."/>
            <person name="Gunasekera T."/>
        </authorList>
    </citation>
    <scope>NUCLEOTIDE SEQUENCE [LARGE SCALE GENOMIC DNA]</scope>
    <source>
        <strain evidence="1">BAFB</strain>
    </source>
</reference>
<dbReference type="Proteomes" id="UP000033772">
    <property type="component" value="Unassembled WGS sequence"/>
</dbReference>
<dbReference type="STRING" id="1844.UG56_013920"/>
<dbReference type="InterPro" id="IPR011009">
    <property type="entry name" value="Kinase-like_dom_sf"/>
</dbReference>
<comment type="caution">
    <text evidence="1">The sequence shown here is derived from an EMBL/GenBank/DDBJ whole genome shotgun (WGS) entry which is preliminary data.</text>
</comment>
<dbReference type="AlphaFoldDB" id="A0A1J4N3H9"/>
<evidence type="ECO:0008006" key="3">
    <source>
        <dbReference type="Google" id="ProtNLM"/>
    </source>
</evidence>
<dbReference type="EMBL" id="JZDQ02000018">
    <property type="protein sequence ID" value="OIJ26118.1"/>
    <property type="molecule type" value="Genomic_DNA"/>
</dbReference>
<evidence type="ECO:0000313" key="2">
    <source>
        <dbReference type="Proteomes" id="UP000033772"/>
    </source>
</evidence>
<dbReference type="OrthoDB" id="3807461at2"/>
<organism evidence="1 2">
    <name type="scientific">Nocardioides luteus</name>
    <dbReference type="NCBI Taxonomy" id="1844"/>
    <lineage>
        <taxon>Bacteria</taxon>
        <taxon>Bacillati</taxon>
        <taxon>Actinomycetota</taxon>
        <taxon>Actinomycetes</taxon>
        <taxon>Propionibacteriales</taxon>
        <taxon>Nocardioidaceae</taxon>
        <taxon>Nocardioides</taxon>
    </lineage>
</organism>
<sequence length="351" mass="37548">MADALEVAAEVLGVDRVEQVAELGGSRRSVVRRVRAGAETFIVKEYLQPEEMTWSREAAGLKAADGVRAPRLIGVRADPPVVVMSDLGRGPDVADALLGSEAALGRDRILAWAQAVGELQARTADRLDVFRDSLAGGVPTDATVGVFDAVGPALATLCATNGLPWADAVPDAIQDVLDPLRTGPDLALTPGDTCPDNNLLGPDGLMLLDFEHAEIRHRAWEAAYLRVPWPSCWCAWQVPDGISALALQAYLDASYGIDGPPPTFPADLDAATLLWCILTVSWFLPAALDADSAHLADDDRMPGRRTLTLARLGLAAGLPGPRPLVSWVESLRTELLDRWGDHPLRLAPAFR</sequence>
<dbReference type="SUPFAM" id="SSF56112">
    <property type="entry name" value="Protein kinase-like (PK-like)"/>
    <property type="match status" value="1"/>
</dbReference>
<proteinExistence type="predicted"/>
<name>A0A1J4N3H9_9ACTN</name>
<gene>
    <name evidence="1" type="ORF">UG56_013920</name>
</gene>
<dbReference type="RefSeq" id="WP_045548105.1">
    <property type="nucleotide sequence ID" value="NZ_JZDQ02000018.1"/>
</dbReference>
<accession>A0A1J4N3H9</accession>
<keyword evidence="2" id="KW-1185">Reference proteome</keyword>
<protein>
    <recommendedName>
        <fullName evidence="3">Aminoglycoside phosphotransferase domain-containing protein</fullName>
    </recommendedName>
</protein>